<dbReference type="SMART" id="SM00338">
    <property type="entry name" value="BRLZ"/>
    <property type="match status" value="1"/>
</dbReference>
<keyword evidence="11" id="KW-1185">Reference proteome</keyword>
<comment type="similarity">
    <text evidence="2">Belongs to the bZIP family.</text>
</comment>
<evidence type="ECO:0000256" key="1">
    <source>
        <dbReference type="ARBA" id="ARBA00004123"/>
    </source>
</evidence>
<comment type="caution">
    <text evidence="10">The sequence shown here is derived from an EMBL/GenBank/DDBJ whole genome shotgun (WGS) entry which is preliminary data.</text>
</comment>
<sequence length="368" mass="41371">MSVPSTQLMTSAKMGIYEPNHQFLMWSESFKNDSQHTSGSTIVEADFKLDNGTEDALHDMLVASKNFEQEANGPSEKVLRRLAQNREAARKSRLRKKAYLEQLETSRIKLAQLEQELGRARQGLCMGGISGDFSVGLSGTINSGVATFGMEYGHWVEVQNQQVRELKAALQARVSDIELQILVENGMNHYDKLFRMKTIAAQSDVFYILSGMWKTPAERFYMWIGGFRPSEILKVLSPQLDPLTEEQHIAVHNLQQTSQQAEDALVQGMNKLQQTIAEILISDASGAFGVANYMGQMATAMDQLNVLVKFVKQADNLRQQTLQLMYHQILNTRQAARGLLVLGDYFQRLRALSSLWAAHSCEPAKILR</sequence>
<organism evidence="10 11">
    <name type="scientific">Acorus calamus</name>
    <name type="common">Sweet flag</name>
    <dbReference type="NCBI Taxonomy" id="4465"/>
    <lineage>
        <taxon>Eukaryota</taxon>
        <taxon>Viridiplantae</taxon>
        <taxon>Streptophyta</taxon>
        <taxon>Embryophyta</taxon>
        <taxon>Tracheophyta</taxon>
        <taxon>Spermatophyta</taxon>
        <taxon>Magnoliopsida</taxon>
        <taxon>Liliopsida</taxon>
        <taxon>Acoraceae</taxon>
        <taxon>Acorus</taxon>
    </lineage>
</organism>
<gene>
    <name evidence="10" type="primary">TGA4</name>
    <name evidence="10" type="ORF">QJS10_CPB18g01278</name>
</gene>
<evidence type="ECO:0000256" key="7">
    <source>
        <dbReference type="SAM" id="Coils"/>
    </source>
</evidence>
<keyword evidence="3" id="KW-0805">Transcription regulation</keyword>
<dbReference type="Gene3D" id="1.20.5.170">
    <property type="match status" value="1"/>
</dbReference>
<dbReference type="InterPro" id="IPR046347">
    <property type="entry name" value="bZIP_sf"/>
</dbReference>
<evidence type="ECO:0000256" key="5">
    <source>
        <dbReference type="ARBA" id="ARBA00023163"/>
    </source>
</evidence>
<dbReference type="GO" id="GO:0043565">
    <property type="term" value="F:sequence-specific DNA binding"/>
    <property type="evidence" value="ECO:0007669"/>
    <property type="project" value="InterPro"/>
</dbReference>
<name>A0AAV9CNZ4_ACOCL</name>
<keyword evidence="6" id="KW-0539">Nucleus</keyword>
<dbReference type="InterPro" id="IPR025422">
    <property type="entry name" value="TGA_domain"/>
</dbReference>
<protein>
    <submittedName>
        <fullName evidence="10">Transcription factor TGA4</fullName>
    </submittedName>
</protein>
<dbReference type="FunFam" id="1.20.5.170:FF:000019">
    <property type="entry name" value="BZIP family transcription factor"/>
    <property type="match status" value="1"/>
</dbReference>
<evidence type="ECO:0000259" key="8">
    <source>
        <dbReference type="PROSITE" id="PS50217"/>
    </source>
</evidence>
<evidence type="ECO:0000313" key="11">
    <source>
        <dbReference type="Proteomes" id="UP001180020"/>
    </source>
</evidence>
<reference evidence="10" key="2">
    <citation type="submission" date="2023-06" db="EMBL/GenBank/DDBJ databases">
        <authorList>
            <person name="Ma L."/>
            <person name="Liu K.-W."/>
            <person name="Li Z."/>
            <person name="Hsiao Y.-Y."/>
            <person name="Qi Y."/>
            <person name="Fu T."/>
            <person name="Tang G."/>
            <person name="Zhang D."/>
            <person name="Sun W.-H."/>
            <person name="Liu D.-K."/>
            <person name="Li Y."/>
            <person name="Chen G.-Z."/>
            <person name="Liu X.-D."/>
            <person name="Liao X.-Y."/>
            <person name="Jiang Y.-T."/>
            <person name="Yu X."/>
            <person name="Hao Y."/>
            <person name="Huang J."/>
            <person name="Zhao X.-W."/>
            <person name="Ke S."/>
            <person name="Chen Y.-Y."/>
            <person name="Wu W.-L."/>
            <person name="Hsu J.-L."/>
            <person name="Lin Y.-F."/>
            <person name="Huang M.-D."/>
            <person name="Li C.-Y."/>
            <person name="Huang L."/>
            <person name="Wang Z.-W."/>
            <person name="Zhao X."/>
            <person name="Zhong W.-Y."/>
            <person name="Peng D.-H."/>
            <person name="Ahmad S."/>
            <person name="Lan S."/>
            <person name="Zhang J.-S."/>
            <person name="Tsai W.-C."/>
            <person name="Van De Peer Y."/>
            <person name="Liu Z.-J."/>
        </authorList>
    </citation>
    <scope>NUCLEOTIDE SEQUENCE</scope>
    <source>
        <strain evidence="10">CP</strain>
        <tissue evidence="10">Leaves</tissue>
    </source>
</reference>
<evidence type="ECO:0000259" key="9">
    <source>
        <dbReference type="PROSITE" id="PS51806"/>
    </source>
</evidence>
<evidence type="ECO:0000313" key="10">
    <source>
        <dbReference type="EMBL" id="KAK1289853.1"/>
    </source>
</evidence>
<feature type="coiled-coil region" evidence="7">
    <location>
        <begin position="96"/>
        <end position="123"/>
    </location>
</feature>
<dbReference type="AlphaFoldDB" id="A0AAV9CNZ4"/>
<evidence type="ECO:0000256" key="2">
    <source>
        <dbReference type="ARBA" id="ARBA00007163"/>
    </source>
</evidence>
<dbReference type="PROSITE" id="PS00036">
    <property type="entry name" value="BZIP_BASIC"/>
    <property type="match status" value="1"/>
</dbReference>
<dbReference type="InterPro" id="IPR004827">
    <property type="entry name" value="bZIP"/>
</dbReference>
<accession>A0AAV9CNZ4</accession>
<dbReference type="SUPFAM" id="SSF57959">
    <property type="entry name" value="Leucine zipper domain"/>
    <property type="match status" value="1"/>
</dbReference>
<evidence type="ECO:0000256" key="6">
    <source>
        <dbReference type="ARBA" id="ARBA00023242"/>
    </source>
</evidence>
<evidence type="ECO:0000256" key="3">
    <source>
        <dbReference type="ARBA" id="ARBA00023015"/>
    </source>
</evidence>
<feature type="domain" description="DOG1" evidence="9">
    <location>
        <begin position="145"/>
        <end position="359"/>
    </location>
</feature>
<dbReference type="PANTHER" id="PTHR45693:SF36">
    <property type="entry name" value="TRANSCRIPTION FACTOR TGA4"/>
    <property type="match status" value="1"/>
</dbReference>
<evidence type="ECO:0000256" key="4">
    <source>
        <dbReference type="ARBA" id="ARBA00023125"/>
    </source>
</evidence>
<feature type="domain" description="BZIP" evidence="8">
    <location>
        <begin position="75"/>
        <end position="117"/>
    </location>
</feature>
<dbReference type="GO" id="GO:0005634">
    <property type="term" value="C:nucleus"/>
    <property type="evidence" value="ECO:0007669"/>
    <property type="project" value="UniProtKB-SubCell"/>
</dbReference>
<dbReference type="Pfam" id="PF00170">
    <property type="entry name" value="bZIP_1"/>
    <property type="match status" value="1"/>
</dbReference>
<dbReference type="PANTHER" id="PTHR45693">
    <property type="entry name" value="TRANSCRIPTION FACTOR TGA9"/>
    <property type="match status" value="1"/>
</dbReference>
<dbReference type="EMBL" id="JAUJYO010000018">
    <property type="protein sequence ID" value="KAK1289853.1"/>
    <property type="molecule type" value="Genomic_DNA"/>
</dbReference>
<dbReference type="GO" id="GO:0003700">
    <property type="term" value="F:DNA-binding transcription factor activity"/>
    <property type="evidence" value="ECO:0007669"/>
    <property type="project" value="InterPro"/>
</dbReference>
<proteinExistence type="inferred from homology"/>
<keyword evidence="5" id="KW-0804">Transcription</keyword>
<keyword evidence="4" id="KW-0238">DNA-binding</keyword>
<keyword evidence="7" id="KW-0175">Coiled coil</keyword>
<dbReference type="PROSITE" id="PS50217">
    <property type="entry name" value="BZIP"/>
    <property type="match status" value="1"/>
</dbReference>
<dbReference type="PROSITE" id="PS51806">
    <property type="entry name" value="DOG1"/>
    <property type="match status" value="1"/>
</dbReference>
<comment type="subcellular location">
    <subcellularLocation>
        <location evidence="1">Nucleus</location>
    </subcellularLocation>
</comment>
<reference evidence="10" key="1">
    <citation type="journal article" date="2023" name="Nat. Commun.">
        <title>Diploid and tetraploid genomes of Acorus and the evolution of monocots.</title>
        <authorList>
            <person name="Ma L."/>
            <person name="Liu K.W."/>
            <person name="Li Z."/>
            <person name="Hsiao Y.Y."/>
            <person name="Qi Y."/>
            <person name="Fu T."/>
            <person name="Tang G.D."/>
            <person name="Zhang D."/>
            <person name="Sun W.H."/>
            <person name="Liu D.K."/>
            <person name="Li Y."/>
            <person name="Chen G.Z."/>
            <person name="Liu X.D."/>
            <person name="Liao X.Y."/>
            <person name="Jiang Y.T."/>
            <person name="Yu X."/>
            <person name="Hao Y."/>
            <person name="Huang J."/>
            <person name="Zhao X.W."/>
            <person name="Ke S."/>
            <person name="Chen Y.Y."/>
            <person name="Wu W.L."/>
            <person name="Hsu J.L."/>
            <person name="Lin Y.F."/>
            <person name="Huang M.D."/>
            <person name="Li C.Y."/>
            <person name="Huang L."/>
            <person name="Wang Z.W."/>
            <person name="Zhao X."/>
            <person name="Zhong W.Y."/>
            <person name="Peng D.H."/>
            <person name="Ahmad S."/>
            <person name="Lan S."/>
            <person name="Zhang J.S."/>
            <person name="Tsai W.C."/>
            <person name="Van de Peer Y."/>
            <person name="Liu Z.J."/>
        </authorList>
    </citation>
    <scope>NUCLEOTIDE SEQUENCE</scope>
    <source>
        <strain evidence="10">CP</strain>
    </source>
</reference>
<dbReference type="Pfam" id="PF14144">
    <property type="entry name" value="DOG1"/>
    <property type="match status" value="1"/>
</dbReference>
<dbReference type="GO" id="GO:0006351">
    <property type="term" value="P:DNA-templated transcription"/>
    <property type="evidence" value="ECO:0007669"/>
    <property type="project" value="InterPro"/>
</dbReference>
<dbReference type="Proteomes" id="UP001180020">
    <property type="component" value="Unassembled WGS sequence"/>
</dbReference>